<feature type="domain" description="C1q" evidence="6">
    <location>
        <begin position="244"/>
        <end position="382"/>
    </location>
</feature>
<evidence type="ECO:0000256" key="5">
    <source>
        <dbReference type="SAM" id="SignalP"/>
    </source>
</evidence>
<reference evidence="7" key="3">
    <citation type="submission" date="2025-09" db="UniProtKB">
        <authorList>
            <consortium name="Ensembl"/>
        </authorList>
    </citation>
    <scope>IDENTIFICATION</scope>
</reference>
<evidence type="ECO:0000259" key="6">
    <source>
        <dbReference type="PROSITE" id="PS50871"/>
    </source>
</evidence>
<dbReference type="PROSITE" id="PS50871">
    <property type="entry name" value="C1Q"/>
    <property type="match status" value="1"/>
</dbReference>
<feature type="chain" id="PRO_5025363403" evidence="5">
    <location>
        <begin position="23"/>
        <end position="382"/>
    </location>
</feature>
<accession>A0A669DUP7</accession>
<sequence>MRSKMTMLFPLLLLTFLSTVRLETESDNEIIPQLTETGSQERGQANASDQQHNCVTDVNSVLREMSALLGELKVEVRYLREDNEAQAAKVRELELQKTELDKLKEQYQVRLEINSDSKITPLLNQGMETAQTSDPEQTCKPDINSVLREMSALLAELKAEIRHLQKENEAQAAKVRELELQKTELDKLKEQQQAQAAKVKELELLRAEMDKLKQESQAQGGELITIKSRANITENQVEALKREAEVKRVAFSASLLGTGSQNIGPFNTHMPLVFKYVVSNIGNAYNSHTGSFTAPVRGAYHFEFYVYGHNSHPLGAVLVKNGEHIFIAYQHSTSPHSISSSNGVTLLLEVGDVVFLRLWINAWIFDNENRHSTFSGHLLFTM</sequence>
<keyword evidence="4" id="KW-0175">Coiled coil</keyword>
<dbReference type="InterPro" id="IPR008983">
    <property type="entry name" value="Tumour_necrosis_fac-like_dom"/>
</dbReference>
<dbReference type="InterPro" id="IPR001073">
    <property type="entry name" value="C1q_dom"/>
</dbReference>
<keyword evidence="2" id="KW-0964">Secreted</keyword>
<dbReference type="Gene3D" id="2.60.120.40">
    <property type="match status" value="1"/>
</dbReference>
<evidence type="ECO:0000256" key="1">
    <source>
        <dbReference type="ARBA" id="ARBA00004613"/>
    </source>
</evidence>
<organism evidence="7 8">
    <name type="scientific">Oreochromis niloticus</name>
    <name type="common">Nile tilapia</name>
    <name type="synonym">Tilapia nilotica</name>
    <dbReference type="NCBI Taxonomy" id="8128"/>
    <lineage>
        <taxon>Eukaryota</taxon>
        <taxon>Metazoa</taxon>
        <taxon>Chordata</taxon>
        <taxon>Craniata</taxon>
        <taxon>Vertebrata</taxon>
        <taxon>Euteleostomi</taxon>
        <taxon>Actinopterygii</taxon>
        <taxon>Neopterygii</taxon>
        <taxon>Teleostei</taxon>
        <taxon>Neoteleostei</taxon>
        <taxon>Acanthomorphata</taxon>
        <taxon>Ovalentaria</taxon>
        <taxon>Cichlomorphae</taxon>
        <taxon>Cichliformes</taxon>
        <taxon>Cichlidae</taxon>
        <taxon>African cichlids</taxon>
        <taxon>Pseudocrenilabrinae</taxon>
        <taxon>Oreochromini</taxon>
        <taxon>Oreochromis</taxon>
    </lineage>
</organism>
<dbReference type="Ensembl" id="ENSONIT00000065196.1">
    <property type="protein sequence ID" value="ENSONIP00000063118.1"/>
    <property type="gene ID" value="ENSONIG00000036727.1"/>
</dbReference>
<evidence type="ECO:0000256" key="4">
    <source>
        <dbReference type="SAM" id="Coils"/>
    </source>
</evidence>
<keyword evidence="8" id="KW-1185">Reference proteome</keyword>
<dbReference type="PANTHER" id="PTHR22923">
    <property type="entry name" value="CEREBELLIN-RELATED"/>
    <property type="match status" value="1"/>
</dbReference>
<dbReference type="SMART" id="SM00110">
    <property type="entry name" value="C1Q"/>
    <property type="match status" value="1"/>
</dbReference>
<reference evidence="7" key="2">
    <citation type="submission" date="2025-08" db="UniProtKB">
        <authorList>
            <consortium name="Ensembl"/>
        </authorList>
    </citation>
    <scope>IDENTIFICATION</scope>
</reference>
<name>A0A669DUP7_ORENI</name>
<keyword evidence="3 5" id="KW-0732">Signal</keyword>
<dbReference type="GeneTree" id="ENSGT00950000183116"/>
<feature type="coiled-coil region" evidence="4">
    <location>
        <begin position="76"/>
        <end position="110"/>
    </location>
</feature>
<evidence type="ECO:0000256" key="2">
    <source>
        <dbReference type="ARBA" id="ARBA00022525"/>
    </source>
</evidence>
<proteinExistence type="predicted"/>
<dbReference type="SUPFAM" id="SSF49842">
    <property type="entry name" value="TNF-like"/>
    <property type="match status" value="1"/>
</dbReference>
<evidence type="ECO:0000313" key="8">
    <source>
        <dbReference type="Proteomes" id="UP000005207"/>
    </source>
</evidence>
<dbReference type="PANTHER" id="PTHR22923:SF102">
    <property type="entry name" value="CEREBELLIN 13-RELATED"/>
    <property type="match status" value="1"/>
</dbReference>
<dbReference type="GO" id="GO:0005576">
    <property type="term" value="C:extracellular region"/>
    <property type="evidence" value="ECO:0007669"/>
    <property type="project" value="UniProtKB-SubCell"/>
</dbReference>
<dbReference type="PRINTS" id="PR00007">
    <property type="entry name" value="COMPLEMNTC1Q"/>
</dbReference>
<comment type="subcellular location">
    <subcellularLocation>
        <location evidence="1">Secreted</location>
    </subcellularLocation>
</comment>
<dbReference type="InterPro" id="IPR050822">
    <property type="entry name" value="Cerebellin_Synaptic_Org"/>
</dbReference>
<feature type="signal peptide" evidence="5">
    <location>
        <begin position="1"/>
        <end position="22"/>
    </location>
</feature>
<evidence type="ECO:0000256" key="3">
    <source>
        <dbReference type="ARBA" id="ARBA00022729"/>
    </source>
</evidence>
<protein>
    <submittedName>
        <fullName evidence="7">Uncharacterized LOC106097826</fullName>
    </submittedName>
</protein>
<dbReference type="AlphaFoldDB" id="A0A669DUP7"/>
<feature type="coiled-coil region" evidence="4">
    <location>
        <begin position="147"/>
        <end position="243"/>
    </location>
</feature>
<reference evidence="8" key="1">
    <citation type="submission" date="2012-01" db="EMBL/GenBank/DDBJ databases">
        <title>The Genome Sequence of Oreochromis niloticus (Nile Tilapia).</title>
        <authorList>
            <consortium name="Broad Institute Genome Assembly Team"/>
            <consortium name="Broad Institute Sequencing Platform"/>
            <person name="Di Palma F."/>
            <person name="Johnson J."/>
            <person name="Lander E.S."/>
            <person name="Lindblad-Toh K."/>
        </authorList>
    </citation>
    <scope>NUCLEOTIDE SEQUENCE [LARGE SCALE GENOMIC DNA]</scope>
</reference>
<dbReference type="Proteomes" id="UP000005207">
    <property type="component" value="Linkage group LG20"/>
</dbReference>
<dbReference type="InParanoid" id="A0A669DUP7"/>
<dbReference type="Pfam" id="PF00386">
    <property type="entry name" value="C1q"/>
    <property type="match status" value="1"/>
</dbReference>
<evidence type="ECO:0000313" key="7">
    <source>
        <dbReference type="Ensembl" id="ENSONIP00000063118.1"/>
    </source>
</evidence>
<gene>
    <name evidence="7" type="primary">LOC106097826</name>
</gene>